<dbReference type="Proteomes" id="UP001163223">
    <property type="component" value="Chromosome"/>
</dbReference>
<dbReference type="EMBL" id="CP113520">
    <property type="protein sequence ID" value="WAJ29234.1"/>
    <property type="molecule type" value="Genomic_DNA"/>
</dbReference>
<organism evidence="1 2">
    <name type="scientific">Antarcticirhabdus aurantiaca</name>
    <dbReference type="NCBI Taxonomy" id="2606717"/>
    <lineage>
        <taxon>Bacteria</taxon>
        <taxon>Pseudomonadati</taxon>
        <taxon>Pseudomonadota</taxon>
        <taxon>Alphaproteobacteria</taxon>
        <taxon>Hyphomicrobiales</taxon>
        <taxon>Aurantimonadaceae</taxon>
        <taxon>Antarcticirhabdus</taxon>
    </lineage>
</organism>
<reference evidence="1" key="1">
    <citation type="submission" date="2022-11" db="EMBL/GenBank/DDBJ databases">
        <title>beta-Carotene-producing bacterium, Jeongeuplla avenae sp. nov., alleviates the salt stress of Arabidopsis seedlings.</title>
        <authorList>
            <person name="Jiang L."/>
            <person name="Lee J."/>
        </authorList>
    </citation>
    <scope>NUCLEOTIDE SEQUENCE</scope>
    <source>
        <strain evidence="1">DY_R2A_6</strain>
    </source>
</reference>
<proteinExistence type="predicted"/>
<keyword evidence="2" id="KW-1185">Reference proteome</keyword>
<name>A0ACD4NQP7_9HYPH</name>
<accession>A0ACD4NQP7</accession>
<evidence type="ECO:0000313" key="1">
    <source>
        <dbReference type="EMBL" id="WAJ29234.1"/>
    </source>
</evidence>
<gene>
    <name evidence="1" type="ORF">OXU80_03070</name>
</gene>
<sequence length="519" mass="55111">MTRRLSLRRGAAALLALSLLAGASAGRAQEPAPSPAPEAEAPAAERPAPNGGILSLLPAPVRSRHSVTVGGTVIPYEAEAGTLSLLGGAGEVTAEIFYTAYWRDPPAGEGARDRPITFVFNGGPGAASAYLHIGALGPRILATEPDGGFAPPPARLRDNPDTWLDMTDLVFVDPVGTGYSREAPGKAIRDFLGVEQDAAAMGAFIRLFLQSHDRTGSPVFLAGESYGGFRAALLARTLQEDVGIRPSGIVMISPALEFSFVYGDEYQPLTYALTLPALAAANLERQGVSGDALRRGVAEAEAYALGPYLEALASGLEFGRDRASGEVARLTGLPEEVVRRRFARLTPDVFAKERERGAGEVLSPYDGTLASPDIAPESAFPVGPDAVLDRSVPALTAAFVDYARNELGYRTDISYRLLNRELGRDWDYGTSPSRQGYAGVLDDLQAGRALNPAMGVLVAHGYSDLITPYTVSAYLLRQLPTLAGAEPIRLSTYEGGHMMYFRDDSRAALKRDAAALYAD</sequence>
<protein>
    <submittedName>
        <fullName evidence="1">Peptidase S10</fullName>
    </submittedName>
</protein>
<evidence type="ECO:0000313" key="2">
    <source>
        <dbReference type="Proteomes" id="UP001163223"/>
    </source>
</evidence>